<accession>A0A919NH83</accession>
<dbReference type="Pfam" id="PF00188">
    <property type="entry name" value="CAP"/>
    <property type="match status" value="1"/>
</dbReference>
<keyword evidence="4" id="KW-1185">Reference proteome</keyword>
<name>A0A919NH83_9ACTN</name>
<dbReference type="AlphaFoldDB" id="A0A919NH83"/>
<reference evidence="3" key="1">
    <citation type="submission" date="2021-01" db="EMBL/GenBank/DDBJ databases">
        <title>Whole genome shotgun sequence of Actinoplanes tereljensis NBRC 105297.</title>
        <authorList>
            <person name="Komaki H."/>
            <person name="Tamura T."/>
        </authorList>
    </citation>
    <scope>NUCLEOTIDE SEQUENCE</scope>
    <source>
        <strain evidence="3">NBRC 105297</strain>
    </source>
</reference>
<dbReference type="SUPFAM" id="SSF55797">
    <property type="entry name" value="PR-1-like"/>
    <property type="match status" value="1"/>
</dbReference>
<sequence length="174" mass="18530">MQPGQHGERQFHSMRSITKRLALISMIPATLLGMVLLAAAPAQAAPTSVVNLQNGINTLINAERASHGCKPLTVDGHLLTAARAHSAYMAQTGSFSHTGRGSSTFDYRIKTAGYSKPSAENIAYGYRSAAEVVKGWMNSPGHRANILNCKSARVGVGAVYAANGTPYYTQDFGY</sequence>
<dbReference type="CDD" id="cd05379">
    <property type="entry name" value="CAP_bacterial"/>
    <property type="match status" value="1"/>
</dbReference>
<organism evidence="3 4">
    <name type="scientific">Paractinoplanes tereljensis</name>
    <dbReference type="NCBI Taxonomy" id="571912"/>
    <lineage>
        <taxon>Bacteria</taxon>
        <taxon>Bacillati</taxon>
        <taxon>Actinomycetota</taxon>
        <taxon>Actinomycetes</taxon>
        <taxon>Micromonosporales</taxon>
        <taxon>Micromonosporaceae</taxon>
        <taxon>Paractinoplanes</taxon>
    </lineage>
</organism>
<feature type="chain" id="PRO_5037862050" description="SCP domain-containing protein" evidence="1">
    <location>
        <begin position="45"/>
        <end position="174"/>
    </location>
</feature>
<dbReference type="InterPro" id="IPR014044">
    <property type="entry name" value="CAP_dom"/>
</dbReference>
<dbReference type="PANTHER" id="PTHR31157:SF1">
    <property type="entry name" value="SCP DOMAIN-CONTAINING PROTEIN"/>
    <property type="match status" value="1"/>
</dbReference>
<dbReference type="PANTHER" id="PTHR31157">
    <property type="entry name" value="SCP DOMAIN-CONTAINING PROTEIN"/>
    <property type="match status" value="1"/>
</dbReference>
<evidence type="ECO:0000256" key="1">
    <source>
        <dbReference type="SAM" id="SignalP"/>
    </source>
</evidence>
<evidence type="ECO:0000313" key="3">
    <source>
        <dbReference type="EMBL" id="GIF18586.1"/>
    </source>
</evidence>
<protein>
    <recommendedName>
        <fullName evidence="2">SCP domain-containing protein</fullName>
    </recommendedName>
</protein>
<dbReference type="Gene3D" id="3.40.33.10">
    <property type="entry name" value="CAP"/>
    <property type="match status" value="1"/>
</dbReference>
<comment type="caution">
    <text evidence="3">The sequence shown here is derived from an EMBL/GenBank/DDBJ whole genome shotgun (WGS) entry which is preliminary data.</text>
</comment>
<evidence type="ECO:0000259" key="2">
    <source>
        <dbReference type="Pfam" id="PF00188"/>
    </source>
</evidence>
<dbReference type="Proteomes" id="UP000623608">
    <property type="component" value="Unassembled WGS sequence"/>
</dbReference>
<dbReference type="InterPro" id="IPR035940">
    <property type="entry name" value="CAP_sf"/>
</dbReference>
<feature type="domain" description="SCP" evidence="2">
    <location>
        <begin position="59"/>
        <end position="172"/>
    </location>
</feature>
<proteinExistence type="predicted"/>
<keyword evidence="1" id="KW-0732">Signal</keyword>
<dbReference type="EMBL" id="BOMY01000008">
    <property type="protein sequence ID" value="GIF18586.1"/>
    <property type="molecule type" value="Genomic_DNA"/>
</dbReference>
<gene>
    <name evidence="3" type="ORF">Ate02nite_13160</name>
</gene>
<evidence type="ECO:0000313" key="4">
    <source>
        <dbReference type="Proteomes" id="UP000623608"/>
    </source>
</evidence>
<feature type="signal peptide" evidence="1">
    <location>
        <begin position="1"/>
        <end position="44"/>
    </location>
</feature>